<protein>
    <recommendedName>
        <fullName evidence="2">histone acetyltransferase</fullName>
        <ecNumber evidence="2">2.3.1.48</ecNumber>
    </recommendedName>
</protein>
<dbReference type="OrthoDB" id="899at2759"/>
<dbReference type="Gene3D" id="3.30.40.10">
    <property type="entry name" value="Zinc/RING finger domain, C3HC4 (zinc finger)"/>
    <property type="match status" value="1"/>
</dbReference>
<evidence type="ECO:0000256" key="8">
    <source>
        <dbReference type="ARBA" id="ARBA00022833"/>
    </source>
</evidence>
<keyword evidence="13" id="KW-0804">Transcription</keyword>
<dbReference type="Pfam" id="PF08214">
    <property type="entry name" value="HAT_KAT11"/>
    <property type="match status" value="1"/>
</dbReference>
<dbReference type="Gene3D" id="2.10.110.40">
    <property type="match status" value="1"/>
</dbReference>
<evidence type="ECO:0000256" key="12">
    <source>
        <dbReference type="ARBA" id="ARBA00023159"/>
    </source>
</evidence>
<dbReference type="InterPro" id="IPR036529">
    <property type="entry name" value="KIX_dom_sf"/>
</dbReference>
<feature type="region of interest" description="Disordered" evidence="19">
    <location>
        <begin position="1"/>
        <end position="158"/>
    </location>
</feature>
<dbReference type="InterPro" id="IPR000197">
    <property type="entry name" value="Znf_TAZ"/>
</dbReference>
<evidence type="ECO:0000313" key="26">
    <source>
        <dbReference type="WBParaSite" id="EVEC_0000866301-mRNA-1"/>
    </source>
</evidence>
<feature type="compositionally biased region" description="Polar residues" evidence="19">
    <location>
        <begin position="117"/>
        <end position="147"/>
    </location>
</feature>
<proteinExistence type="predicted"/>
<feature type="compositionally biased region" description="Polar residues" evidence="19">
    <location>
        <begin position="34"/>
        <end position="53"/>
    </location>
</feature>
<evidence type="ECO:0000256" key="14">
    <source>
        <dbReference type="ARBA" id="ARBA00023242"/>
    </source>
</evidence>
<feature type="compositionally biased region" description="Low complexity" evidence="19">
    <location>
        <begin position="1857"/>
        <end position="1870"/>
    </location>
</feature>
<evidence type="ECO:0000259" key="21">
    <source>
        <dbReference type="PROSITE" id="PS50134"/>
    </source>
</evidence>
<dbReference type="Gene3D" id="1.20.920.10">
    <property type="entry name" value="Bromodomain-like"/>
    <property type="match status" value="1"/>
</dbReference>
<evidence type="ECO:0000256" key="18">
    <source>
        <dbReference type="PROSITE-ProRule" id="PRU00203"/>
    </source>
</evidence>
<feature type="domain" description="CBP/p300-type HAT" evidence="23">
    <location>
        <begin position="1143"/>
        <end position="1524"/>
    </location>
</feature>
<dbReference type="Pfam" id="PF06001">
    <property type="entry name" value="RING_CBP-p300"/>
    <property type="match status" value="1"/>
</dbReference>
<dbReference type="Pfam" id="PF00439">
    <property type="entry name" value="Bromodomain"/>
    <property type="match status" value="1"/>
</dbReference>
<dbReference type="Gene3D" id="1.10.246.20">
    <property type="entry name" value="Coactivator CBP, KIX domain"/>
    <property type="match status" value="1"/>
</dbReference>
<dbReference type="PROSITE" id="PS50952">
    <property type="entry name" value="KIX"/>
    <property type="match status" value="1"/>
</dbReference>
<keyword evidence="6" id="KW-0677">Repeat</keyword>
<feature type="domain" description="TAZ-type" evidence="21">
    <location>
        <begin position="1581"/>
        <end position="1662"/>
    </location>
</feature>
<dbReference type="STRING" id="51028.A0A0N4VDH7"/>
<keyword evidence="8 18" id="KW-0862">Zinc</keyword>
<dbReference type="PROSITE" id="PS50014">
    <property type="entry name" value="BROMODOMAIN_2"/>
    <property type="match status" value="1"/>
</dbReference>
<dbReference type="InterPro" id="IPR013083">
    <property type="entry name" value="Znf_RING/FYVE/PHD"/>
</dbReference>
<evidence type="ECO:0000256" key="10">
    <source>
        <dbReference type="ARBA" id="ARBA00023015"/>
    </source>
</evidence>
<evidence type="ECO:0000313" key="24">
    <source>
        <dbReference type="EMBL" id="VDD93396.1"/>
    </source>
</evidence>
<dbReference type="InterPro" id="IPR038547">
    <property type="entry name" value="RING_CBP-p300_sf"/>
</dbReference>
<dbReference type="CDD" id="cd15557">
    <property type="entry name" value="PHD_CBP_p300"/>
    <property type="match status" value="1"/>
</dbReference>
<name>A0A0N4VDH7_ENTVE</name>
<dbReference type="SMART" id="SM00551">
    <property type="entry name" value="ZnF_TAZ"/>
    <property type="match status" value="2"/>
</dbReference>
<evidence type="ECO:0000256" key="3">
    <source>
        <dbReference type="ARBA" id="ARBA00022481"/>
    </source>
</evidence>
<evidence type="ECO:0000259" key="20">
    <source>
        <dbReference type="PROSITE" id="PS50014"/>
    </source>
</evidence>
<feature type="compositionally biased region" description="Polar residues" evidence="19">
    <location>
        <begin position="585"/>
        <end position="594"/>
    </location>
</feature>
<dbReference type="GO" id="GO:0004402">
    <property type="term" value="F:histone acetyltransferase activity"/>
    <property type="evidence" value="ECO:0007669"/>
    <property type="project" value="InterPro"/>
</dbReference>
<evidence type="ECO:0000256" key="9">
    <source>
        <dbReference type="ARBA" id="ARBA00022853"/>
    </source>
</evidence>
<evidence type="ECO:0000256" key="17">
    <source>
        <dbReference type="PROSITE-ProRule" id="PRU00035"/>
    </source>
</evidence>
<evidence type="ECO:0000256" key="4">
    <source>
        <dbReference type="ARBA" id="ARBA00022679"/>
    </source>
</evidence>
<keyword evidence="4" id="KW-0808">Transferase</keyword>
<feature type="region of interest" description="Disordered" evidence="19">
    <location>
        <begin position="1378"/>
        <end position="1434"/>
    </location>
</feature>
<dbReference type="InterPro" id="IPR003101">
    <property type="entry name" value="KIX_dom"/>
</dbReference>
<accession>A0A0N4VDH7</accession>
<evidence type="ECO:0000259" key="23">
    <source>
        <dbReference type="PROSITE" id="PS51727"/>
    </source>
</evidence>
<dbReference type="GO" id="GO:0000123">
    <property type="term" value="C:histone acetyltransferase complex"/>
    <property type="evidence" value="ECO:0007669"/>
    <property type="project" value="TreeGrafter"/>
</dbReference>
<keyword evidence="9" id="KW-0156">Chromatin regulator</keyword>
<evidence type="ECO:0000259" key="22">
    <source>
        <dbReference type="PROSITE" id="PS50952"/>
    </source>
</evidence>
<dbReference type="PROSITE" id="PS50134">
    <property type="entry name" value="ZF_TAZ"/>
    <property type="match status" value="2"/>
</dbReference>
<dbReference type="InterPro" id="IPR001487">
    <property type="entry name" value="Bromodomain"/>
</dbReference>
<dbReference type="EC" id="2.3.1.48" evidence="2"/>
<feature type="compositionally biased region" description="Polar residues" evidence="19">
    <location>
        <begin position="413"/>
        <end position="434"/>
    </location>
</feature>
<feature type="compositionally biased region" description="Polar residues" evidence="19">
    <location>
        <begin position="858"/>
        <end position="868"/>
    </location>
</feature>
<evidence type="ECO:0000256" key="6">
    <source>
        <dbReference type="ARBA" id="ARBA00022737"/>
    </source>
</evidence>
<feature type="domain" description="Bromo" evidence="20">
    <location>
        <begin position="908"/>
        <end position="980"/>
    </location>
</feature>
<dbReference type="SMART" id="SM00297">
    <property type="entry name" value="BROMO"/>
    <property type="match status" value="1"/>
</dbReference>
<dbReference type="GO" id="GO:0008270">
    <property type="term" value="F:zinc ion binding"/>
    <property type="evidence" value="ECO:0007669"/>
    <property type="project" value="UniProtKB-KW"/>
</dbReference>
<keyword evidence="10" id="KW-0805">Transcription regulation</keyword>
<keyword evidence="3" id="KW-0488">Methylation</keyword>
<dbReference type="InterPro" id="IPR018359">
    <property type="entry name" value="Bromodomain_CS"/>
</dbReference>
<dbReference type="GO" id="GO:0005667">
    <property type="term" value="C:transcription regulator complex"/>
    <property type="evidence" value="ECO:0007669"/>
    <property type="project" value="TreeGrafter"/>
</dbReference>
<dbReference type="InterPro" id="IPR056484">
    <property type="entry name" value="PHD_P300"/>
</dbReference>
<feature type="region of interest" description="Disordered" evidence="19">
    <location>
        <begin position="562"/>
        <end position="629"/>
    </location>
</feature>
<sequence length="2086" mass="230150">MDEPSSKKPKLSSSPDFDTDEALNELERLGPLPSSAQSSVNGGSMDPLSQQPPSVHALTNGGPSSVGPGGPGSQQSGHSYGGPASQQSSMTSAQAHSVVPQQQSSSQPSVLQELLLTSSNPNNQALNSPRPPYSSQYQTRSPMTSGANIVGPGSAPPNSVVAGGQMGPRGMRHGAPPQMFSSHVDMQPNNAGPMVHPNQSSYVQSQMMVSHSGQQQMPMSYVYQPSGPPRPMYAGNVRGTATQSGMGRGGGAMVMNGTAQHPRMRGAHPGVMMQQSNNGQMMRNMIVQPANQYEQAPYGMTTAGSTPMQRAPTDPYGMQPSQPSQGAMHSPSYPQLPGMVSRGQPMSYANSANPTMQQPNTMMPQMMEHGMIPSQQQSVQPGASGHTAVMQSMGSVPANQVNKPGMMPGVSSQIPVSSAPTGQIQQQFPSTSAGQRDGGTLNASLTNSSQSGQDPEKRKLIQQQLVLLIHAHKCQQRERDGDMANGRVCTLPHCSTMKEVLHHMTSCTSGRACTFPHCASSRQIISHWKNCVREDCPVCKPLKSVQNTSPGGDRRAAVVGDGFNTTNGPAPQPMQCGPGSVGNMDANSQSSRNPNMPGGPGSVGGFSSPGATANNLLIDYNPTGDPFRSPNPPNKALPATGKGAGLNVIGGDTLGPLPQPDAPSVTKEWHRDVTTDLRMHLVHKLVKAIFPSPDPAAMHDQRIKDLISYARKVEKEMFEHADDRDEYYHLLAEKIYKIQKELQEKKLRRMHEQNSRAGGGASTSNAQPDAVDNSDMATNRASTFQAATATSSAAQMNAPFSATHSSTTGQMPNAVVKTEAVESVPNGVMSSRSFEESAGCSSKPGTSAAADSGKPLRTDSSSSATISAKNIKVEPKDEAAEEKKDVPEKIFDANELRNHLKPVLERMIELDESIPFRMPVDPVSLGIPDYFDIVKKPMDLSTIGKKLDSGAYKNPRQFCDDMWLMFDNAWLYNKKSSKVYKYCTKLSETFVDLINPVMRNMGYCCGERLAFTPLALFCYGQSMCTIARDQAYYVYEATSTQYGVTVSDRYTYCVKCYGALPEAGISLSENPNDTSNMVPKSKFVLMKNDQIDEEPFEQCKECHRSWHRICALYNRKVGDKVFPEGFICEHCREEKALAKPENRFTAKKLPHCKLSQFIEDRVNKFLKSNPVGKECEVVIRVLCATDKEVEVKPLMKQKYGPVGFADKFPYRTKAIFAFEVIDGTEVCFFGLHVQEYGSNCPPPNQRRVYIAYLDSVHFFQPRQLRTDVYHEILLGYLHYANQLGYTMAHIWACPPSEGDDYIFHCHPPEQKIPKPKRLQDWYKKMLDKGVNEHTVFDYKDIYKQARDDNFSTPMSLPYFEGDFWPNVIEDCIREVQNEEMERKRQEEAAQQNADDDDEDDVFHSGDNPKSKKNCKKKNNLKKGNMKNKKKVGAATGNEVTDKLYNNFEKHKEVFFTIQLMSPQQQLTAQNKEINDPDPLMPSELMDGRDTFLTRARDEHWEFSSLRRAKYSTICFCHALHNQEKGEGLSYTCNNCQGSAVWHCATCDDFDLCNKCHETLPHQHKLEKVLVEVGGEDKQDSGSSRNESIQRCIQSLVHACQCRDANCRRGPCHKMKRVVQHTKVCKKRQNANCPVCKQLIALCCYHAKHCNGQACQVPFCVNIRQKLQEQRRSQNRRADMMMRRRMDMLSAGGSGASGSSQGNHPNGPNGGMVIPQPTTSQHGGMQMPGYQSQNQQYGTAQPMHMGQSMGMMTGKPTHMGQMQQMHSQQQYQSHGKGGGISTPIHMMGQQQPMAQMQQQNVRMNMHPQTSMQQRSQMGAHSQQTMNPPPYVRNGSQQGGYAMSNPASSNPYGAPGGHMMMNQNPMQQNPQPQRMIHSQLRAKVYSGAPDNMRPSDSQMQQIIQSLKNARTMEEREKIFSDLKKMPHLFAAFLKMKGNPSELQGGQGTQQQVTPMQQQGMMRQQQQMVNQGGQWPQGGMSAQQQFYQQQPGNSAQGQQQPRGPGGQYAPMVSQPQVGGGPGNQSQQWHQYSRNAQSVSPAMQQQFNQVRSPPLGRPSSVGGVSASQMVQSAGTPQMPQNVNQDQQPYR</sequence>
<feature type="zinc finger region" description="TAZ-type" evidence="18">
    <location>
        <begin position="1581"/>
        <end position="1662"/>
    </location>
</feature>
<dbReference type="Pfam" id="PF02172">
    <property type="entry name" value="KIX"/>
    <property type="match status" value="1"/>
</dbReference>
<dbReference type="InterPro" id="IPR031162">
    <property type="entry name" value="CBP_P300_HAT"/>
</dbReference>
<feature type="compositionally biased region" description="Low complexity" evidence="19">
    <location>
        <begin position="1985"/>
        <end position="1999"/>
    </location>
</feature>
<dbReference type="PROSITE" id="PS00633">
    <property type="entry name" value="BROMODOMAIN_1"/>
    <property type="match status" value="1"/>
</dbReference>
<evidence type="ECO:0000256" key="16">
    <source>
        <dbReference type="ARBA" id="ARBA00048017"/>
    </source>
</evidence>
<keyword evidence="15" id="KW-0012">Acyltransferase</keyword>
<feature type="compositionally biased region" description="Polar residues" evidence="19">
    <location>
        <begin position="2020"/>
        <end position="2047"/>
    </location>
</feature>
<feature type="region of interest" description="Disordered" evidence="19">
    <location>
        <begin position="413"/>
        <end position="457"/>
    </location>
</feature>
<feature type="region of interest" description="Disordered" evidence="19">
    <location>
        <begin position="1937"/>
        <end position="2086"/>
    </location>
</feature>
<dbReference type="SMART" id="SM00291">
    <property type="entry name" value="ZnF_ZZ"/>
    <property type="match status" value="1"/>
</dbReference>
<keyword evidence="11 17" id="KW-0103">Bromodomain</keyword>
<dbReference type="Gene3D" id="1.20.1020.10">
    <property type="entry name" value="TAZ domain"/>
    <property type="match status" value="2"/>
</dbReference>
<evidence type="ECO:0000256" key="2">
    <source>
        <dbReference type="ARBA" id="ARBA00013184"/>
    </source>
</evidence>
<dbReference type="GO" id="GO:0005634">
    <property type="term" value="C:nucleus"/>
    <property type="evidence" value="ECO:0007669"/>
    <property type="project" value="UniProtKB-SubCell"/>
</dbReference>
<dbReference type="InterPro" id="IPR043145">
    <property type="entry name" value="Znf_ZZ_sf"/>
</dbReference>
<dbReference type="InterPro" id="IPR013178">
    <property type="entry name" value="Histone_AcTrfase_Rtt109/CBP"/>
</dbReference>
<dbReference type="SUPFAM" id="SSF47040">
    <property type="entry name" value="Kix domain of CBP (creb binding protein)"/>
    <property type="match status" value="1"/>
</dbReference>
<feature type="compositionally biased region" description="Polar residues" evidence="19">
    <location>
        <begin position="1715"/>
        <end position="1735"/>
    </location>
</feature>
<dbReference type="PANTHER" id="PTHR13808:SF1">
    <property type="entry name" value="HISTONE ACETYLTRANSFERASE"/>
    <property type="match status" value="1"/>
</dbReference>
<feature type="region of interest" description="Disordered" evidence="19">
    <location>
        <begin position="306"/>
        <end position="331"/>
    </location>
</feature>
<dbReference type="Proteomes" id="UP000274131">
    <property type="component" value="Unassembled WGS sequence"/>
</dbReference>
<feature type="region of interest" description="Disordered" evidence="19">
    <location>
        <begin position="748"/>
        <end position="774"/>
    </location>
</feature>
<feature type="domain" description="TAZ-type" evidence="21">
    <location>
        <begin position="454"/>
        <end position="542"/>
    </location>
</feature>
<reference evidence="26" key="1">
    <citation type="submission" date="2017-02" db="UniProtKB">
        <authorList>
            <consortium name="WormBaseParasite"/>
        </authorList>
    </citation>
    <scope>IDENTIFICATION</scope>
</reference>
<evidence type="ECO:0000313" key="25">
    <source>
        <dbReference type="Proteomes" id="UP000274131"/>
    </source>
</evidence>
<feature type="zinc finger region" description="TAZ-type" evidence="18">
    <location>
        <begin position="454"/>
        <end position="542"/>
    </location>
</feature>
<dbReference type="EMBL" id="UXUI01009283">
    <property type="protein sequence ID" value="VDD93396.1"/>
    <property type="molecule type" value="Genomic_DNA"/>
</dbReference>
<evidence type="ECO:0000256" key="15">
    <source>
        <dbReference type="ARBA" id="ARBA00023315"/>
    </source>
</evidence>
<organism evidence="26">
    <name type="scientific">Enterobius vermicularis</name>
    <name type="common">Human pinworm</name>
    <dbReference type="NCBI Taxonomy" id="51028"/>
    <lineage>
        <taxon>Eukaryota</taxon>
        <taxon>Metazoa</taxon>
        <taxon>Ecdysozoa</taxon>
        <taxon>Nematoda</taxon>
        <taxon>Chromadorea</taxon>
        <taxon>Rhabditida</taxon>
        <taxon>Spirurina</taxon>
        <taxon>Oxyuridomorpha</taxon>
        <taxon>Oxyuroidea</taxon>
        <taxon>Oxyuridae</taxon>
        <taxon>Enterobius</taxon>
    </lineage>
</organism>
<dbReference type="PANTHER" id="PTHR13808">
    <property type="entry name" value="CBP/P300-RELATED"/>
    <property type="match status" value="1"/>
</dbReference>
<dbReference type="Pfam" id="PF00569">
    <property type="entry name" value="ZZ"/>
    <property type="match status" value="1"/>
</dbReference>
<dbReference type="SMART" id="SM01250">
    <property type="entry name" value="KAT11"/>
    <property type="match status" value="1"/>
</dbReference>
<dbReference type="SUPFAM" id="SSF47370">
    <property type="entry name" value="Bromodomain"/>
    <property type="match status" value="1"/>
</dbReference>
<comment type="subcellular location">
    <subcellularLocation>
        <location evidence="1">Nucleus</location>
    </subcellularLocation>
</comment>
<dbReference type="InterPro" id="IPR036427">
    <property type="entry name" value="Bromodomain-like_sf"/>
</dbReference>
<evidence type="ECO:0000256" key="1">
    <source>
        <dbReference type="ARBA" id="ARBA00004123"/>
    </source>
</evidence>
<comment type="catalytic activity">
    <reaction evidence="16">
        <text>L-lysyl-[protein] + acetyl-CoA = N(6)-acetyl-L-lysyl-[protein] + CoA + H(+)</text>
        <dbReference type="Rhea" id="RHEA:45948"/>
        <dbReference type="Rhea" id="RHEA-COMP:9752"/>
        <dbReference type="Rhea" id="RHEA-COMP:10731"/>
        <dbReference type="ChEBI" id="CHEBI:15378"/>
        <dbReference type="ChEBI" id="CHEBI:29969"/>
        <dbReference type="ChEBI" id="CHEBI:57287"/>
        <dbReference type="ChEBI" id="CHEBI:57288"/>
        <dbReference type="ChEBI" id="CHEBI:61930"/>
        <dbReference type="EC" id="2.3.1.48"/>
    </reaction>
</comment>
<dbReference type="Pfam" id="PF23570">
    <property type="entry name" value="PHD_P300"/>
    <property type="match status" value="1"/>
</dbReference>
<evidence type="ECO:0000256" key="19">
    <source>
        <dbReference type="SAM" id="MobiDB-lite"/>
    </source>
</evidence>
<dbReference type="SUPFAM" id="SSF57850">
    <property type="entry name" value="RING/U-box"/>
    <property type="match status" value="1"/>
</dbReference>
<keyword evidence="25" id="KW-1185">Reference proteome</keyword>
<dbReference type="WBParaSite" id="EVEC_0000866301-mRNA-1">
    <property type="protein sequence ID" value="EVEC_0000866301-mRNA-1"/>
    <property type="gene ID" value="EVEC_0000866301"/>
</dbReference>
<feature type="compositionally biased region" description="Low complexity" evidence="19">
    <location>
        <begin position="1946"/>
        <end position="1971"/>
    </location>
</feature>
<feature type="domain" description="KIX" evidence="22">
    <location>
        <begin position="664"/>
        <end position="743"/>
    </location>
</feature>
<dbReference type="GO" id="GO:0031490">
    <property type="term" value="F:chromatin DNA binding"/>
    <property type="evidence" value="ECO:0007669"/>
    <property type="project" value="TreeGrafter"/>
</dbReference>
<keyword evidence="5 18" id="KW-0479">Metal-binding</keyword>
<dbReference type="GO" id="GO:0140297">
    <property type="term" value="F:DNA-binding transcription factor binding"/>
    <property type="evidence" value="ECO:0007669"/>
    <property type="project" value="UniProtKB-ARBA"/>
</dbReference>
<feature type="compositionally biased region" description="Basic and acidic residues" evidence="19">
    <location>
        <begin position="1378"/>
        <end position="1387"/>
    </location>
</feature>
<feature type="compositionally biased region" description="Low complexity" evidence="19">
    <location>
        <begin position="73"/>
        <end position="116"/>
    </location>
</feature>
<keyword evidence="12" id="KW-0010">Activator</keyword>
<feature type="region of interest" description="Disordered" evidence="19">
    <location>
        <begin position="1817"/>
        <end position="1870"/>
    </location>
</feature>
<feature type="compositionally biased region" description="Polar residues" evidence="19">
    <location>
        <begin position="2061"/>
        <end position="2086"/>
    </location>
</feature>
<feature type="region of interest" description="Disordered" evidence="19">
    <location>
        <begin position="1688"/>
        <end position="1735"/>
    </location>
</feature>
<evidence type="ECO:0000256" key="5">
    <source>
        <dbReference type="ARBA" id="ARBA00022723"/>
    </source>
</evidence>
<keyword evidence="7 18" id="KW-0863">Zinc-finger</keyword>
<dbReference type="PROSITE" id="PS51727">
    <property type="entry name" value="CBP_P300_HAT"/>
    <property type="match status" value="1"/>
</dbReference>
<dbReference type="InterPro" id="IPR035898">
    <property type="entry name" value="TAZ_dom_sf"/>
</dbReference>
<dbReference type="Gene3D" id="3.30.60.90">
    <property type="match status" value="1"/>
</dbReference>
<keyword evidence="14" id="KW-0539">Nucleus</keyword>
<dbReference type="CDD" id="cd05495">
    <property type="entry name" value="Bromo_cbp_like"/>
    <property type="match status" value="1"/>
</dbReference>
<evidence type="ECO:0000256" key="11">
    <source>
        <dbReference type="ARBA" id="ARBA00023117"/>
    </source>
</evidence>
<dbReference type="PROSITE" id="PS01357">
    <property type="entry name" value="ZF_ZZ_1"/>
    <property type="match status" value="1"/>
</dbReference>
<dbReference type="Pfam" id="PF02135">
    <property type="entry name" value="zf-TAZ"/>
    <property type="match status" value="2"/>
</dbReference>
<dbReference type="CDD" id="cd15802">
    <property type="entry name" value="RING_CBP-p300"/>
    <property type="match status" value="1"/>
</dbReference>
<feature type="compositionally biased region" description="Polar residues" evidence="19">
    <location>
        <begin position="441"/>
        <end position="453"/>
    </location>
</feature>
<dbReference type="GO" id="GO:0003713">
    <property type="term" value="F:transcription coactivator activity"/>
    <property type="evidence" value="ECO:0007669"/>
    <property type="project" value="TreeGrafter"/>
</dbReference>
<dbReference type="SUPFAM" id="SSF57933">
    <property type="entry name" value="TAZ domain"/>
    <property type="match status" value="2"/>
</dbReference>
<feature type="region of interest" description="Disordered" evidence="19">
    <location>
        <begin position="830"/>
        <end position="885"/>
    </location>
</feature>
<evidence type="ECO:0000256" key="13">
    <source>
        <dbReference type="ARBA" id="ARBA00023163"/>
    </source>
</evidence>
<feature type="compositionally biased region" description="Basic residues" evidence="19">
    <location>
        <begin position="1410"/>
        <end position="1431"/>
    </location>
</feature>
<evidence type="ECO:0000256" key="7">
    <source>
        <dbReference type="ARBA" id="ARBA00022771"/>
    </source>
</evidence>
<gene>
    <name evidence="24" type="ORF">EVEC_LOCUS8147</name>
</gene>
<dbReference type="GO" id="GO:0045944">
    <property type="term" value="P:positive regulation of transcription by RNA polymerase II"/>
    <property type="evidence" value="ECO:0007669"/>
    <property type="project" value="TreeGrafter"/>
</dbReference>
<dbReference type="PRINTS" id="PR00503">
    <property type="entry name" value="BROMODOMAIN"/>
</dbReference>
<feature type="compositionally biased region" description="Basic and acidic residues" evidence="19">
    <location>
        <begin position="871"/>
        <end position="885"/>
    </location>
</feature>
<reference evidence="24 25" key="2">
    <citation type="submission" date="2018-10" db="EMBL/GenBank/DDBJ databases">
        <authorList>
            <consortium name="Pathogen Informatics"/>
        </authorList>
    </citation>
    <scope>NUCLEOTIDE SEQUENCE [LARGE SCALE GENOMIC DNA]</scope>
</reference>
<dbReference type="InterPro" id="IPR010303">
    <property type="entry name" value="RING_CBP-p300"/>
</dbReference>
<dbReference type="InterPro" id="IPR000433">
    <property type="entry name" value="Znf_ZZ"/>
</dbReference>